<name>A0A9W7FJQ4_9STRA</name>
<dbReference type="EMBL" id="BRXW01000192">
    <property type="protein sequence ID" value="GMI13452.1"/>
    <property type="molecule type" value="Genomic_DNA"/>
</dbReference>
<dbReference type="Proteomes" id="UP001165122">
    <property type="component" value="Unassembled WGS sequence"/>
</dbReference>
<keyword evidence="2" id="KW-1185">Reference proteome</keyword>
<proteinExistence type="predicted"/>
<organism evidence="1 2">
    <name type="scientific">Triparma laevis f. longispina</name>
    <dbReference type="NCBI Taxonomy" id="1714387"/>
    <lineage>
        <taxon>Eukaryota</taxon>
        <taxon>Sar</taxon>
        <taxon>Stramenopiles</taxon>
        <taxon>Ochrophyta</taxon>
        <taxon>Bolidophyceae</taxon>
        <taxon>Parmales</taxon>
        <taxon>Triparmaceae</taxon>
        <taxon>Triparma</taxon>
    </lineage>
</organism>
<dbReference type="SUPFAM" id="SSF141571">
    <property type="entry name" value="Pentapeptide repeat-like"/>
    <property type="match status" value="1"/>
</dbReference>
<dbReference type="AlphaFoldDB" id="A0A9W7FJQ4"/>
<dbReference type="InterPro" id="IPR005046">
    <property type="entry name" value="DUF285"/>
</dbReference>
<dbReference type="OrthoDB" id="198852at2759"/>
<evidence type="ECO:0008006" key="3">
    <source>
        <dbReference type="Google" id="ProtNLM"/>
    </source>
</evidence>
<comment type="caution">
    <text evidence="1">The sequence shown here is derived from an EMBL/GenBank/DDBJ whole genome shotgun (WGS) entry which is preliminary data.</text>
</comment>
<sequence length="157" mass="18280">MRRLFGQSKEDREQGNHWNKDFNEDLSLWDTSNVTNMAWMFNEASWFNIDLSRWNVGNCTNMSAMFQNAKSFQSDLKGWNIEKVTSMDFMFKGAASFKSICSRWSTGNCTNMFNIFFSASSFNRDTIKNWDLSSIKGSTVRLKGREPKKRTRGKCMP</sequence>
<protein>
    <recommendedName>
        <fullName evidence="3">BspA family leucine-rich repeat surface protein</fullName>
    </recommendedName>
</protein>
<gene>
    <name evidence="1" type="ORF">TrLO_g4192</name>
</gene>
<dbReference type="NCBIfam" id="TIGR02167">
    <property type="entry name" value="Liste_lipo_26"/>
    <property type="match status" value="2"/>
</dbReference>
<reference evidence="2" key="1">
    <citation type="journal article" date="2023" name="Commun. Biol.">
        <title>Genome analysis of Parmales, the sister group of diatoms, reveals the evolutionary specialization of diatoms from phago-mixotrophs to photoautotrophs.</title>
        <authorList>
            <person name="Ban H."/>
            <person name="Sato S."/>
            <person name="Yoshikawa S."/>
            <person name="Yamada K."/>
            <person name="Nakamura Y."/>
            <person name="Ichinomiya M."/>
            <person name="Sato N."/>
            <person name="Blanc-Mathieu R."/>
            <person name="Endo H."/>
            <person name="Kuwata A."/>
            <person name="Ogata H."/>
        </authorList>
    </citation>
    <scope>NUCLEOTIDE SEQUENCE [LARGE SCALE GENOMIC DNA]</scope>
    <source>
        <strain evidence="2">NIES 3700</strain>
    </source>
</reference>
<dbReference type="Pfam" id="PF03382">
    <property type="entry name" value="DUF285"/>
    <property type="match status" value="1"/>
</dbReference>
<evidence type="ECO:0000313" key="1">
    <source>
        <dbReference type="EMBL" id="GMI13452.1"/>
    </source>
</evidence>
<dbReference type="InterPro" id="IPR011889">
    <property type="entry name" value="Liste_lipo_26"/>
</dbReference>
<evidence type="ECO:0000313" key="2">
    <source>
        <dbReference type="Proteomes" id="UP001165122"/>
    </source>
</evidence>
<accession>A0A9W7FJQ4</accession>